<evidence type="ECO:0008006" key="3">
    <source>
        <dbReference type="Google" id="ProtNLM"/>
    </source>
</evidence>
<feature type="non-terminal residue" evidence="1">
    <location>
        <position position="132"/>
    </location>
</feature>
<dbReference type="AlphaFoldDB" id="A0A2G9RFK3"/>
<dbReference type="OrthoDB" id="10053436at2759"/>
<reference evidence="2" key="1">
    <citation type="journal article" date="2017" name="Nat. Commun.">
        <title>The North American bullfrog draft genome provides insight into hormonal regulation of long noncoding RNA.</title>
        <authorList>
            <person name="Hammond S.A."/>
            <person name="Warren R.L."/>
            <person name="Vandervalk B.P."/>
            <person name="Kucuk E."/>
            <person name="Khan H."/>
            <person name="Gibb E.A."/>
            <person name="Pandoh P."/>
            <person name="Kirk H."/>
            <person name="Zhao Y."/>
            <person name="Jones M."/>
            <person name="Mungall A.J."/>
            <person name="Coope R."/>
            <person name="Pleasance S."/>
            <person name="Moore R.A."/>
            <person name="Holt R.A."/>
            <person name="Round J.M."/>
            <person name="Ohora S."/>
            <person name="Walle B.V."/>
            <person name="Veldhoen N."/>
            <person name="Helbing C.C."/>
            <person name="Birol I."/>
        </authorList>
    </citation>
    <scope>NUCLEOTIDE SEQUENCE [LARGE SCALE GENOMIC DNA]</scope>
</reference>
<keyword evidence="2" id="KW-1185">Reference proteome</keyword>
<accession>A0A2G9RFK3</accession>
<dbReference type="Gene3D" id="3.30.505.10">
    <property type="entry name" value="SH2 domain"/>
    <property type="match status" value="1"/>
</dbReference>
<evidence type="ECO:0000313" key="1">
    <source>
        <dbReference type="EMBL" id="PIO26692.1"/>
    </source>
</evidence>
<name>A0A2G9RFK3_AQUCT</name>
<dbReference type="SUPFAM" id="SSF55550">
    <property type="entry name" value="SH2 domain"/>
    <property type="match status" value="1"/>
</dbReference>
<proteinExistence type="predicted"/>
<dbReference type="InterPro" id="IPR036860">
    <property type="entry name" value="SH2_dom_sf"/>
</dbReference>
<dbReference type="Proteomes" id="UP000228934">
    <property type="component" value="Unassembled WGS sequence"/>
</dbReference>
<gene>
    <name evidence="1" type="ORF">AB205_0090570</name>
</gene>
<sequence length="132" mass="14798">MVEAAKGVEEKYFPNLKDLIAYYENSNKGLMHSLSCPVNKNEAEETQIQLKGSIKRILLLGDTYAVSYLPRWMQHQSNAASVPHRLCTENRVIQHRRWLVSCSSPSGELLTVNQLPSAELWRGRGAAVSGSQ</sequence>
<evidence type="ECO:0000313" key="2">
    <source>
        <dbReference type="Proteomes" id="UP000228934"/>
    </source>
</evidence>
<dbReference type="EMBL" id="KV938942">
    <property type="protein sequence ID" value="PIO26692.1"/>
    <property type="molecule type" value="Genomic_DNA"/>
</dbReference>
<protein>
    <recommendedName>
        <fullName evidence="3">SH2 domain-containing protein</fullName>
    </recommendedName>
</protein>
<organism evidence="1 2">
    <name type="scientific">Aquarana catesbeiana</name>
    <name type="common">American bullfrog</name>
    <name type="synonym">Rana catesbeiana</name>
    <dbReference type="NCBI Taxonomy" id="8400"/>
    <lineage>
        <taxon>Eukaryota</taxon>
        <taxon>Metazoa</taxon>
        <taxon>Chordata</taxon>
        <taxon>Craniata</taxon>
        <taxon>Vertebrata</taxon>
        <taxon>Euteleostomi</taxon>
        <taxon>Amphibia</taxon>
        <taxon>Batrachia</taxon>
        <taxon>Anura</taxon>
        <taxon>Neobatrachia</taxon>
        <taxon>Ranoidea</taxon>
        <taxon>Ranidae</taxon>
        <taxon>Aquarana</taxon>
    </lineage>
</organism>